<keyword evidence="2" id="KW-1185">Reference proteome</keyword>
<dbReference type="InterPro" id="IPR023850">
    <property type="entry name" value="MftB"/>
</dbReference>
<evidence type="ECO:0000313" key="1">
    <source>
        <dbReference type="EMBL" id="WWF06122.1"/>
    </source>
</evidence>
<sequence>MSSIDIGACLEDDVPARRLTVTLDRAWSLAPSVALRPEPFGALAYNFDNRRLTFLKRPGLVALVRGLGEHADVRSTLVAVGVPTPQHAAYLEALDALAAAGVILPRHEVATSTAKESA</sequence>
<protein>
    <submittedName>
        <fullName evidence="1">Mycofactocin biosynthesis chaperone MftB</fullName>
    </submittedName>
</protein>
<reference evidence="1 2" key="1">
    <citation type="submission" date="2022-09" db="EMBL/GenBank/DDBJ databases">
        <title>Complete genome sequence of Janibacter terrae strain COS04-44, PCL-degrading bacteria isolated from oil spilled coast.</title>
        <authorList>
            <person name="Park H."/>
            <person name="Kim J.Y."/>
            <person name="An S.H."/>
            <person name="Lee C.M."/>
            <person name="Weon H.-Y."/>
        </authorList>
    </citation>
    <scope>NUCLEOTIDE SEQUENCE [LARGE SCALE GENOMIC DNA]</scope>
    <source>
        <strain evidence="1 2">COS04-44</strain>
    </source>
</reference>
<organism evidence="1 2">
    <name type="scientific">Janibacter terrae</name>
    <dbReference type="NCBI Taxonomy" id="103817"/>
    <lineage>
        <taxon>Bacteria</taxon>
        <taxon>Bacillati</taxon>
        <taxon>Actinomycetota</taxon>
        <taxon>Actinomycetes</taxon>
        <taxon>Micrococcales</taxon>
        <taxon>Intrasporangiaceae</taxon>
        <taxon>Janibacter</taxon>
    </lineage>
</organism>
<dbReference type="Pfam" id="PF26520">
    <property type="entry name" value="MftB_chaperone"/>
    <property type="match status" value="1"/>
</dbReference>
<accession>A0ABZ2FJ16</accession>
<dbReference type="RefSeq" id="WP_338538812.1">
    <property type="nucleotide sequence ID" value="NZ_CP104874.1"/>
</dbReference>
<evidence type="ECO:0000313" key="2">
    <source>
        <dbReference type="Proteomes" id="UP001381003"/>
    </source>
</evidence>
<name>A0ABZ2FJ16_9MICO</name>
<dbReference type="EMBL" id="CP104874">
    <property type="protein sequence ID" value="WWF06122.1"/>
    <property type="molecule type" value="Genomic_DNA"/>
</dbReference>
<dbReference type="NCBIfam" id="TIGR03967">
    <property type="entry name" value="mycofact_MftB"/>
    <property type="match status" value="1"/>
</dbReference>
<gene>
    <name evidence="1" type="primary">mftB</name>
    <name evidence="1" type="ORF">N5P18_04430</name>
</gene>
<dbReference type="Proteomes" id="UP001381003">
    <property type="component" value="Chromosome"/>
</dbReference>
<proteinExistence type="predicted"/>